<dbReference type="InterPro" id="IPR017853">
    <property type="entry name" value="GH"/>
</dbReference>
<dbReference type="GO" id="GO:0005975">
    <property type="term" value="P:carbohydrate metabolic process"/>
    <property type="evidence" value="ECO:0007669"/>
    <property type="project" value="InterPro"/>
</dbReference>
<dbReference type="SUPFAM" id="SSF51445">
    <property type="entry name" value="(Trans)glycosidases"/>
    <property type="match status" value="1"/>
</dbReference>
<feature type="binding site" evidence="5">
    <location>
        <position position="232"/>
    </location>
    <ligand>
        <name>sucrose</name>
        <dbReference type="ChEBI" id="CHEBI:17992"/>
    </ligand>
</feature>
<dbReference type="InterPro" id="IPR016377">
    <property type="entry name" value="Sucrose_GGa_phosphorylase-rel"/>
</dbReference>
<evidence type="ECO:0000313" key="8">
    <source>
        <dbReference type="Proteomes" id="UP000619536"/>
    </source>
</evidence>
<dbReference type="Pfam" id="PF00128">
    <property type="entry name" value="Alpha-amylase"/>
    <property type="match status" value="1"/>
</dbReference>
<feature type="binding site" evidence="5">
    <location>
        <position position="399"/>
    </location>
    <ligand>
        <name>sucrose</name>
        <dbReference type="ChEBI" id="CHEBI:17992"/>
    </ligand>
</feature>
<dbReference type="Gene3D" id="2.20.220.10">
    <property type="entry name" value="alpha-Amylases"/>
    <property type="match status" value="1"/>
</dbReference>
<evidence type="ECO:0000256" key="1">
    <source>
        <dbReference type="ARBA" id="ARBA00008452"/>
    </source>
</evidence>
<dbReference type="Pfam" id="PF09244">
    <property type="entry name" value="Suc_Porlyase_C"/>
    <property type="match status" value="1"/>
</dbReference>
<dbReference type="AlphaFoldDB" id="A0A8J3APP0"/>
<reference evidence="7" key="2">
    <citation type="submission" date="2020-09" db="EMBL/GenBank/DDBJ databases">
        <authorList>
            <person name="Sun Q."/>
            <person name="Sedlacek I."/>
        </authorList>
    </citation>
    <scope>NUCLEOTIDE SEQUENCE</scope>
    <source>
        <strain evidence="7">CCM 8606</strain>
    </source>
</reference>
<dbReference type="InterPro" id="IPR022527">
    <property type="entry name" value="Sucrose_phospho"/>
</dbReference>
<feature type="binding site" evidence="5">
    <location>
        <begin position="190"/>
        <end position="192"/>
    </location>
    <ligand>
        <name>sucrose</name>
        <dbReference type="ChEBI" id="CHEBI:17992"/>
    </ligand>
</feature>
<dbReference type="SUPFAM" id="SSF51011">
    <property type="entry name" value="Glycosyl hydrolase domain"/>
    <property type="match status" value="1"/>
</dbReference>
<accession>A0A8J3APP0</accession>
<dbReference type="GO" id="GO:0004645">
    <property type="term" value="F:1,4-alpha-oligoglucan phosphorylase activity"/>
    <property type="evidence" value="ECO:0007669"/>
    <property type="project" value="InterPro"/>
</dbReference>
<keyword evidence="8" id="KW-1185">Reference proteome</keyword>
<dbReference type="CDD" id="cd11355">
    <property type="entry name" value="AmyAc_Sucrose_phosphorylase"/>
    <property type="match status" value="1"/>
</dbReference>
<dbReference type="PANTHER" id="PTHR38784:SF1">
    <property type="entry name" value="SUCROSE PHOSPHORYLASE"/>
    <property type="match status" value="1"/>
</dbReference>
<dbReference type="InterPro" id="IPR045857">
    <property type="entry name" value="O16G_dom_2"/>
</dbReference>
<proteinExistence type="inferred from homology"/>
<protein>
    <submittedName>
        <fullName evidence="7">Sucrose phosphorylase</fullName>
    </submittedName>
</protein>
<feature type="binding site" evidence="5">
    <location>
        <position position="50"/>
    </location>
    <ligand>
        <name>substrate</name>
    </ligand>
</feature>
<sequence length="503" mass="55961">MKNTVQMITYADRLGDGTLQSLTEILRTRFDGVYTGVHILPFFTPFDGADAGFDPIDHTTVDPRLGDWNDVAELSQSHTIMVDAIVNHMSWQSKQFQDVLAKGEESEYYPMFLTMSSVFPEGATEEELAGIYRPRPGLPFTHYTLGGKTRLVWTTFTPQQVDVDTDSDKGWEYLMSIFDQMAKSHVSYIRLDAVGYGAKDSESSCFMTPKTFQLIERLREEGAKRGLEILIEVHSYYKKQVDIASKVDRVYDFALPPLLLHSIFAGDVNALEHWVRVRPTNAVTVLDTHDGIGVIDIGSDQLDRSMKGLISDEDVDALVNTIHANTHGESQAATGAAASNLDLYQVNSTYYSALGCNDQHYLATRAVQFFLPGVPQVYYVGALAGANDMELLHRTNVGRDINRHYYSTAEVDEQLQRPVVQALNALCRLRNSLDAFDGEFTHELDGDALVLRWKGEHTSAQLTFYPGRGVGVDNTASVASLTWSDAQGEHTTDDLLQNPPVVA</sequence>
<gene>
    <name evidence="7" type="primary">spl</name>
    <name evidence="7" type="ORF">GCM10007377_11730</name>
</gene>
<feature type="binding site" evidence="5">
    <location>
        <begin position="289"/>
        <end position="290"/>
    </location>
    <ligand>
        <name>sucrose</name>
        <dbReference type="ChEBI" id="CHEBI:17992"/>
    </ligand>
</feature>
<dbReference type="InterPro" id="IPR015325">
    <property type="entry name" value="Suc_Porlyase_C"/>
</dbReference>
<comment type="similarity">
    <text evidence="1">Belongs to the glycosyl hydrolase 13 family. Sucrose phosphorylase subfamily.</text>
</comment>
<evidence type="ECO:0000313" key="7">
    <source>
        <dbReference type="EMBL" id="GGI14597.1"/>
    </source>
</evidence>
<comment type="caution">
    <text evidence="7">The sequence shown here is derived from an EMBL/GenBank/DDBJ whole genome shotgun (WGS) entry which is preliminary data.</text>
</comment>
<keyword evidence="3" id="KW-0808">Transferase</keyword>
<organism evidence="7 8">
    <name type="scientific">Galliscardovia ingluviei</name>
    <dbReference type="NCBI Taxonomy" id="1769422"/>
    <lineage>
        <taxon>Bacteria</taxon>
        <taxon>Bacillati</taxon>
        <taxon>Actinomycetota</taxon>
        <taxon>Actinomycetes</taxon>
        <taxon>Bifidobacteriales</taxon>
        <taxon>Bifidobacteriaceae</taxon>
        <taxon>Galliscardovia</taxon>
    </lineage>
</organism>
<dbReference type="InterPro" id="IPR006047">
    <property type="entry name" value="GH13_cat_dom"/>
</dbReference>
<dbReference type="Gene3D" id="3.90.400.10">
    <property type="entry name" value="Oligo-1,6-glucosidase, Domain 2"/>
    <property type="match status" value="1"/>
</dbReference>
<evidence type="ECO:0000256" key="4">
    <source>
        <dbReference type="PIRSR" id="PIRSR003059-1"/>
    </source>
</evidence>
<reference evidence="7" key="1">
    <citation type="journal article" date="2014" name="Int. J. Syst. Evol. Microbiol.">
        <title>Complete genome sequence of Corynebacterium casei LMG S-19264T (=DSM 44701T), isolated from a smear-ripened cheese.</title>
        <authorList>
            <consortium name="US DOE Joint Genome Institute (JGI-PGF)"/>
            <person name="Walter F."/>
            <person name="Albersmeier A."/>
            <person name="Kalinowski J."/>
            <person name="Ruckert C."/>
        </authorList>
    </citation>
    <scope>NUCLEOTIDE SEQUENCE</scope>
    <source>
        <strain evidence="7">CCM 8606</strain>
    </source>
</reference>
<dbReference type="Gene3D" id="3.20.20.80">
    <property type="entry name" value="Glycosidases"/>
    <property type="match status" value="1"/>
</dbReference>
<dbReference type="PANTHER" id="PTHR38784">
    <property type="entry name" value="SUCROSE PHOSPHORYLASE"/>
    <property type="match status" value="1"/>
</dbReference>
<evidence type="ECO:0000256" key="3">
    <source>
        <dbReference type="ARBA" id="ARBA00022679"/>
    </source>
</evidence>
<evidence type="ECO:0000259" key="6">
    <source>
        <dbReference type="SMART" id="SM00642"/>
    </source>
</evidence>
<feature type="domain" description="Glycosyl hydrolase family 13 catalytic" evidence="6">
    <location>
        <begin position="6"/>
        <end position="430"/>
    </location>
</feature>
<dbReference type="SMART" id="SM00642">
    <property type="entry name" value="Aamy"/>
    <property type="match status" value="1"/>
</dbReference>
<dbReference type="PIRSF" id="PIRSF003059">
    <property type="entry name" value="Sucrose_phosphorylase"/>
    <property type="match status" value="1"/>
</dbReference>
<dbReference type="EMBL" id="BMDH01000002">
    <property type="protein sequence ID" value="GGI14597.1"/>
    <property type="molecule type" value="Genomic_DNA"/>
</dbReference>
<dbReference type="Proteomes" id="UP000619536">
    <property type="component" value="Unassembled WGS sequence"/>
</dbReference>
<evidence type="ECO:0000256" key="2">
    <source>
        <dbReference type="ARBA" id="ARBA00022676"/>
    </source>
</evidence>
<keyword evidence="2" id="KW-0328">Glycosyltransferase</keyword>
<feature type="active site" description="Nucleophile" evidence="4">
    <location>
        <position position="192"/>
    </location>
</feature>
<dbReference type="RefSeq" id="WP_188355303.1">
    <property type="nucleotide sequence ID" value="NZ_BMDH01000002.1"/>
</dbReference>
<evidence type="ECO:0000256" key="5">
    <source>
        <dbReference type="PIRSR" id="PIRSR003059-2"/>
    </source>
</evidence>
<dbReference type="NCBIfam" id="TIGR03852">
    <property type="entry name" value="sucrose_gtfA"/>
    <property type="match status" value="1"/>
</dbReference>
<feature type="binding site" evidence="5">
    <location>
        <position position="88"/>
    </location>
    <ligand>
        <name>sucrose</name>
        <dbReference type="ChEBI" id="CHEBI:17992"/>
    </ligand>
</feature>
<name>A0A8J3APP0_9BIFI</name>
<feature type="active site" description="Proton donor" evidence="4">
    <location>
        <position position="232"/>
    </location>
</feature>
<feature type="binding site" evidence="5">
    <location>
        <begin position="342"/>
        <end position="345"/>
    </location>
    <ligand>
        <name>sucrose</name>
        <dbReference type="ChEBI" id="CHEBI:17992"/>
    </ligand>
</feature>